<evidence type="ECO:0000256" key="10">
    <source>
        <dbReference type="ARBA" id="ARBA00023012"/>
    </source>
</evidence>
<dbReference type="InterPro" id="IPR004358">
    <property type="entry name" value="Sig_transdc_His_kin-like_C"/>
</dbReference>
<dbReference type="RefSeq" id="WP_209970778.1">
    <property type="nucleotide sequence ID" value="NZ_JAGGLB010000003.1"/>
</dbReference>
<evidence type="ECO:0000256" key="8">
    <source>
        <dbReference type="ARBA" id="ARBA00022777"/>
    </source>
</evidence>
<sequence>MRVSVRWKFTWFIAVLLLFTIGILSIYVLKGISDYQRTQTERALEKQVEMANIIVRQQYVTGTRFEPKTFMGLQGQKLAVEIGASSGMRVSLYDPEGVEVGDSLPMAEKADIHEALQYALQNKIAYFAVGDTLEYMAPLQSPDGLLGVIHFQAFLHEQHAFYRNILNLFLVAGFIVLGISFLFGLLYMTRQAKDISRLKDAADQIRRGDYMERPSLQRRDELGDLSLGIYDMSLAIQSNIVALNEEKDKLQVALQKLQQLEQQQKQFIHNVSHELKTPLTSIQAYVDLLHMYDDDPSLIKEAREAIAQESSRLYELVEKVLQLAALEKYEFDYHPERVDLKPLLANICLRLKGKADKFGISILPELQSVHIWADRDSLIHIFVNLLDNAIKYNLDQGSVTVRTDVGQDFVEVAFIDTGVGIPPERRELIFEPFYTVNKDRSRQSGGTGLGLALVRQLVDRQGGQVRVEEAAGQGTRMIVTFVICKL</sequence>
<dbReference type="SUPFAM" id="SSF55874">
    <property type="entry name" value="ATPase domain of HSP90 chaperone/DNA topoisomerase II/histidine kinase"/>
    <property type="match status" value="1"/>
</dbReference>
<evidence type="ECO:0000256" key="5">
    <source>
        <dbReference type="ARBA" id="ARBA00022553"/>
    </source>
</evidence>
<evidence type="ECO:0000256" key="2">
    <source>
        <dbReference type="ARBA" id="ARBA00004651"/>
    </source>
</evidence>
<keyword evidence="12" id="KW-0175">Coiled coil</keyword>
<feature type="transmembrane region" description="Helical" evidence="13">
    <location>
        <begin position="165"/>
        <end position="188"/>
    </location>
</feature>
<dbReference type="InterPro" id="IPR036097">
    <property type="entry name" value="HisK_dim/P_sf"/>
</dbReference>
<proteinExistence type="predicted"/>
<evidence type="ECO:0000256" key="13">
    <source>
        <dbReference type="SAM" id="Phobius"/>
    </source>
</evidence>
<accession>A0ABS4IR15</accession>
<keyword evidence="9" id="KW-0067">ATP-binding</keyword>
<dbReference type="PROSITE" id="PS50885">
    <property type="entry name" value="HAMP"/>
    <property type="match status" value="1"/>
</dbReference>
<keyword evidence="13" id="KW-0812">Transmembrane</keyword>
<keyword evidence="5" id="KW-0597">Phosphoprotein</keyword>
<keyword evidence="7" id="KW-0547">Nucleotide-binding</keyword>
<dbReference type="InterPro" id="IPR003661">
    <property type="entry name" value="HisK_dim/P_dom"/>
</dbReference>
<dbReference type="EMBL" id="JAGGLB010000003">
    <property type="protein sequence ID" value="MBP1990018.1"/>
    <property type="molecule type" value="Genomic_DNA"/>
</dbReference>
<evidence type="ECO:0000313" key="17">
    <source>
        <dbReference type="Proteomes" id="UP001519287"/>
    </source>
</evidence>
<feature type="coiled-coil region" evidence="12">
    <location>
        <begin position="240"/>
        <end position="270"/>
    </location>
</feature>
<dbReference type="PRINTS" id="PR00344">
    <property type="entry name" value="BCTRLSENSOR"/>
</dbReference>
<dbReference type="SMART" id="SM00387">
    <property type="entry name" value="HATPase_c"/>
    <property type="match status" value="1"/>
</dbReference>
<feature type="domain" description="HAMP" evidence="15">
    <location>
        <begin position="189"/>
        <end position="241"/>
    </location>
</feature>
<dbReference type="Gene3D" id="3.30.565.10">
    <property type="entry name" value="Histidine kinase-like ATPase, C-terminal domain"/>
    <property type="match status" value="1"/>
</dbReference>
<dbReference type="EC" id="2.7.13.3" evidence="3"/>
<evidence type="ECO:0000256" key="4">
    <source>
        <dbReference type="ARBA" id="ARBA00022475"/>
    </source>
</evidence>
<evidence type="ECO:0000256" key="3">
    <source>
        <dbReference type="ARBA" id="ARBA00012438"/>
    </source>
</evidence>
<keyword evidence="8 16" id="KW-0418">Kinase</keyword>
<evidence type="ECO:0000313" key="16">
    <source>
        <dbReference type="EMBL" id="MBP1990018.1"/>
    </source>
</evidence>
<dbReference type="InterPro" id="IPR003660">
    <property type="entry name" value="HAMP_dom"/>
</dbReference>
<evidence type="ECO:0000256" key="9">
    <source>
        <dbReference type="ARBA" id="ARBA00022840"/>
    </source>
</evidence>
<evidence type="ECO:0000256" key="6">
    <source>
        <dbReference type="ARBA" id="ARBA00022679"/>
    </source>
</evidence>
<comment type="caution">
    <text evidence="16">The sequence shown here is derived from an EMBL/GenBank/DDBJ whole genome shotgun (WGS) entry which is preliminary data.</text>
</comment>
<gene>
    <name evidence="16" type="ORF">J2Z66_001616</name>
</gene>
<keyword evidence="4" id="KW-1003">Cell membrane</keyword>
<name>A0ABS4IR15_9BACL</name>
<dbReference type="CDD" id="cd06225">
    <property type="entry name" value="HAMP"/>
    <property type="match status" value="1"/>
</dbReference>
<evidence type="ECO:0000256" key="7">
    <source>
        <dbReference type="ARBA" id="ARBA00022741"/>
    </source>
</evidence>
<dbReference type="CDD" id="cd00082">
    <property type="entry name" value="HisKA"/>
    <property type="match status" value="1"/>
</dbReference>
<keyword evidence="13" id="KW-1133">Transmembrane helix</keyword>
<comment type="subcellular location">
    <subcellularLocation>
        <location evidence="2">Cell membrane</location>
        <topology evidence="2">Multi-pass membrane protein</topology>
    </subcellularLocation>
</comment>
<evidence type="ECO:0000256" key="1">
    <source>
        <dbReference type="ARBA" id="ARBA00000085"/>
    </source>
</evidence>
<dbReference type="Gene3D" id="1.10.287.130">
    <property type="match status" value="1"/>
</dbReference>
<organism evidence="16 17">
    <name type="scientific">Paenibacillus eucommiae</name>
    <dbReference type="NCBI Taxonomy" id="1355755"/>
    <lineage>
        <taxon>Bacteria</taxon>
        <taxon>Bacillati</taxon>
        <taxon>Bacillota</taxon>
        <taxon>Bacilli</taxon>
        <taxon>Bacillales</taxon>
        <taxon>Paenibacillaceae</taxon>
        <taxon>Paenibacillus</taxon>
    </lineage>
</organism>
<dbReference type="Pfam" id="PF00512">
    <property type="entry name" value="HisKA"/>
    <property type="match status" value="1"/>
</dbReference>
<dbReference type="InterPro" id="IPR005467">
    <property type="entry name" value="His_kinase_dom"/>
</dbReference>
<dbReference type="Gene3D" id="6.10.340.10">
    <property type="match status" value="1"/>
</dbReference>
<dbReference type="Proteomes" id="UP001519287">
    <property type="component" value="Unassembled WGS sequence"/>
</dbReference>
<dbReference type="InterPro" id="IPR036890">
    <property type="entry name" value="HATPase_C_sf"/>
</dbReference>
<dbReference type="PROSITE" id="PS50109">
    <property type="entry name" value="HIS_KIN"/>
    <property type="match status" value="1"/>
</dbReference>
<dbReference type="PANTHER" id="PTHR43711">
    <property type="entry name" value="TWO-COMPONENT HISTIDINE KINASE"/>
    <property type="match status" value="1"/>
</dbReference>
<evidence type="ECO:0000256" key="12">
    <source>
        <dbReference type="SAM" id="Coils"/>
    </source>
</evidence>
<evidence type="ECO:0000256" key="11">
    <source>
        <dbReference type="ARBA" id="ARBA00023136"/>
    </source>
</evidence>
<dbReference type="GO" id="GO:0016301">
    <property type="term" value="F:kinase activity"/>
    <property type="evidence" value="ECO:0007669"/>
    <property type="project" value="UniProtKB-KW"/>
</dbReference>
<keyword evidence="11 13" id="KW-0472">Membrane</keyword>
<comment type="catalytic activity">
    <reaction evidence="1">
        <text>ATP + protein L-histidine = ADP + protein N-phospho-L-histidine.</text>
        <dbReference type="EC" id="2.7.13.3"/>
    </reaction>
</comment>
<dbReference type="SMART" id="SM00388">
    <property type="entry name" value="HisKA"/>
    <property type="match status" value="1"/>
</dbReference>
<reference evidence="16 17" key="1">
    <citation type="submission" date="2021-03" db="EMBL/GenBank/DDBJ databases">
        <title>Genomic Encyclopedia of Type Strains, Phase IV (KMG-IV): sequencing the most valuable type-strain genomes for metagenomic binning, comparative biology and taxonomic classification.</title>
        <authorList>
            <person name="Goeker M."/>
        </authorList>
    </citation>
    <scope>NUCLEOTIDE SEQUENCE [LARGE SCALE GENOMIC DNA]</scope>
    <source>
        <strain evidence="16 17">DSM 26048</strain>
    </source>
</reference>
<dbReference type="Pfam" id="PF02518">
    <property type="entry name" value="HATPase_c"/>
    <property type="match status" value="1"/>
</dbReference>
<dbReference type="InterPro" id="IPR050736">
    <property type="entry name" value="Sensor_HK_Regulatory"/>
</dbReference>
<dbReference type="PANTHER" id="PTHR43711:SF1">
    <property type="entry name" value="HISTIDINE KINASE 1"/>
    <property type="match status" value="1"/>
</dbReference>
<keyword evidence="6" id="KW-0808">Transferase</keyword>
<feature type="domain" description="Histidine kinase" evidence="14">
    <location>
        <begin position="270"/>
        <end position="485"/>
    </location>
</feature>
<dbReference type="InterPro" id="IPR003594">
    <property type="entry name" value="HATPase_dom"/>
</dbReference>
<evidence type="ECO:0000259" key="15">
    <source>
        <dbReference type="PROSITE" id="PS50885"/>
    </source>
</evidence>
<feature type="transmembrane region" description="Helical" evidence="13">
    <location>
        <begin position="12"/>
        <end position="29"/>
    </location>
</feature>
<protein>
    <recommendedName>
        <fullName evidence="3">histidine kinase</fullName>
        <ecNumber evidence="3">2.7.13.3</ecNumber>
    </recommendedName>
</protein>
<dbReference type="SUPFAM" id="SSF47384">
    <property type="entry name" value="Homodimeric domain of signal transducing histidine kinase"/>
    <property type="match status" value="1"/>
</dbReference>
<evidence type="ECO:0000259" key="14">
    <source>
        <dbReference type="PROSITE" id="PS50109"/>
    </source>
</evidence>
<dbReference type="CDD" id="cd00075">
    <property type="entry name" value="HATPase"/>
    <property type="match status" value="1"/>
</dbReference>
<keyword evidence="17" id="KW-1185">Reference proteome</keyword>
<keyword evidence="10" id="KW-0902">Two-component regulatory system</keyword>